<dbReference type="SFLD" id="SFLDG01070">
    <property type="entry name" value="PLP-dependent"/>
    <property type="match status" value="1"/>
</dbReference>
<evidence type="ECO:0000313" key="15">
    <source>
        <dbReference type="Proteomes" id="UP000460549"/>
    </source>
</evidence>
<dbReference type="EMBL" id="VUNN01000018">
    <property type="protein sequence ID" value="MSU06848.1"/>
    <property type="molecule type" value="Genomic_DNA"/>
</dbReference>
<proteinExistence type="inferred from homology"/>
<evidence type="ECO:0000259" key="13">
    <source>
        <dbReference type="Pfam" id="PF04055"/>
    </source>
</evidence>
<feature type="binding site" evidence="11">
    <location>
        <position position="99"/>
    </location>
    <ligand>
        <name>[4Fe-4S] cluster</name>
        <dbReference type="ChEBI" id="CHEBI:49883"/>
        <note>4Fe-4S-S-AdoMet</note>
    </ligand>
</feature>
<keyword evidence="5" id="KW-0949">S-adenosyl-L-methionine</keyword>
<evidence type="ECO:0000256" key="9">
    <source>
        <dbReference type="ARBA" id="ARBA00023014"/>
    </source>
</evidence>
<feature type="binding site" evidence="11">
    <location>
        <position position="95"/>
    </location>
    <ligand>
        <name>[4Fe-4S] cluster</name>
        <dbReference type="ChEBI" id="CHEBI:49883"/>
        <note>4Fe-4S-S-AdoMet</note>
    </ligand>
</feature>
<dbReference type="InterPro" id="IPR003739">
    <property type="entry name" value="Lys_aminomutase/Glu_NH3_mut"/>
</dbReference>
<accession>A0A7X2TSD8</accession>
<keyword evidence="7 12" id="KW-0663">Pyridoxal phosphate</keyword>
<comment type="cofactor">
    <cofactor evidence="1 12">
        <name>pyridoxal 5'-phosphate</name>
        <dbReference type="ChEBI" id="CHEBI:597326"/>
    </cofactor>
</comment>
<evidence type="ECO:0000256" key="12">
    <source>
        <dbReference type="PIRSR" id="PIRSR603739-50"/>
    </source>
</evidence>
<dbReference type="PANTHER" id="PTHR30538">
    <property type="entry name" value="LYSINE 2,3-AMINOMUTASE-RELATED"/>
    <property type="match status" value="1"/>
</dbReference>
<dbReference type="Proteomes" id="UP000460549">
    <property type="component" value="Unassembled WGS sequence"/>
</dbReference>
<dbReference type="SUPFAM" id="SSF102114">
    <property type="entry name" value="Radical SAM enzymes"/>
    <property type="match status" value="1"/>
</dbReference>
<evidence type="ECO:0000256" key="8">
    <source>
        <dbReference type="ARBA" id="ARBA00023004"/>
    </source>
</evidence>
<comment type="similarity">
    <text evidence="3">Belongs to the radical SAM superfamily. KamA family.</text>
</comment>
<dbReference type="AlphaFoldDB" id="A0A7X2TSD8"/>
<evidence type="ECO:0000256" key="2">
    <source>
        <dbReference type="ARBA" id="ARBA00001966"/>
    </source>
</evidence>
<name>A0A7X2TSD8_9SPIO</name>
<dbReference type="NCBIfam" id="TIGR00238">
    <property type="entry name" value="KamA family radical SAM protein"/>
    <property type="match status" value="1"/>
</dbReference>
<dbReference type="InterPro" id="IPR058240">
    <property type="entry name" value="rSAM_sf"/>
</dbReference>
<dbReference type="RefSeq" id="WP_154426050.1">
    <property type="nucleotide sequence ID" value="NZ_VUNN01000018.1"/>
</dbReference>
<evidence type="ECO:0000256" key="4">
    <source>
        <dbReference type="ARBA" id="ARBA00022485"/>
    </source>
</evidence>
<keyword evidence="15" id="KW-1185">Reference proteome</keyword>
<feature type="modified residue" description="N6-(pyridoxal phosphate)lysine" evidence="12">
    <location>
        <position position="310"/>
    </location>
</feature>
<evidence type="ECO:0000256" key="6">
    <source>
        <dbReference type="ARBA" id="ARBA00022723"/>
    </source>
</evidence>
<dbReference type="Gene3D" id="3.20.20.70">
    <property type="entry name" value="Aldolase class I"/>
    <property type="match status" value="1"/>
</dbReference>
<evidence type="ECO:0000256" key="10">
    <source>
        <dbReference type="ARBA" id="ARBA00023235"/>
    </source>
</evidence>
<dbReference type="InterPro" id="IPR013785">
    <property type="entry name" value="Aldolase_TIM"/>
</dbReference>
<evidence type="ECO:0000256" key="11">
    <source>
        <dbReference type="PIRSR" id="PIRSR004911-1"/>
    </source>
</evidence>
<keyword evidence="4 11" id="KW-0004">4Fe-4S</keyword>
<dbReference type="PIRSF" id="PIRSF004911">
    <property type="entry name" value="DUF160"/>
    <property type="match status" value="1"/>
</dbReference>
<feature type="binding site" evidence="11">
    <location>
        <position position="102"/>
    </location>
    <ligand>
        <name>[4Fe-4S] cluster</name>
        <dbReference type="ChEBI" id="CHEBI:49883"/>
        <note>4Fe-4S-S-AdoMet</note>
    </ligand>
</feature>
<dbReference type="Pfam" id="PF04055">
    <property type="entry name" value="Radical_SAM"/>
    <property type="match status" value="1"/>
</dbReference>
<keyword evidence="10" id="KW-0413">Isomerase</keyword>
<reference evidence="14 15" key="1">
    <citation type="submission" date="2019-08" db="EMBL/GenBank/DDBJ databases">
        <title>In-depth cultivation of the pig gut microbiome towards novel bacterial diversity and tailored functional studies.</title>
        <authorList>
            <person name="Wylensek D."/>
            <person name="Hitch T.C.A."/>
            <person name="Clavel T."/>
        </authorList>
    </citation>
    <scope>NUCLEOTIDE SEQUENCE [LARGE SCALE GENOMIC DNA]</scope>
    <source>
        <strain evidence="14 15">NM-380-WT-3C1</strain>
    </source>
</reference>
<dbReference type="GO" id="GO:0051539">
    <property type="term" value="F:4 iron, 4 sulfur cluster binding"/>
    <property type="evidence" value="ECO:0007669"/>
    <property type="project" value="UniProtKB-KW"/>
</dbReference>
<sequence length="341" mass="39217">MVLTKEDLEKKLKLTKEEEAWFSSPSSLPLTISDYYFSLIEDDANDPIRREVVPSILECNDDASIDPLAEVDHSVTPRLIHRYTHRAALLTTDRCFTYCRHCFRRRFTGLNSGAISTQDIDKASNYLKDHKEIKELLLTGGDLFTLPISRLDYLFNSLKSSRPDMILRLCTRAVVTFPEIFTQQLMDVIKKYSYGAPFLLLTHYNHPRELTKESIEAVNKFLSLGIPAFNQTVLLKGVNDNPDTLEELCNSLLYNRIKPYYLFQGDLVTGTTHLRVDIKDGLALEKELRKRLSGLAMPQYTLDLPEGGGKIILTENHFISEDDNFYYFSTPEGDKRRYPKK</sequence>
<dbReference type="GO" id="GO:0016853">
    <property type="term" value="F:isomerase activity"/>
    <property type="evidence" value="ECO:0007669"/>
    <property type="project" value="UniProtKB-KW"/>
</dbReference>
<evidence type="ECO:0000256" key="5">
    <source>
        <dbReference type="ARBA" id="ARBA00022691"/>
    </source>
</evidence>
<dbReference type="GO" id="GO:0046872">
    <property type="term" value="F:metal ion binding"/>
    <property type="evidence" value="ECO:0007669"/>
    <property type="project" value="UniProtKB-KW"/>
</dbReference>
<gene>
    <name evidence="14" type="ORF">FYJ80_08705</name>
</gene>
<evidence type="ECO:0000313" key="14">
    <source>
        <dbReference type="EMBL" id="MSU06848.1"/>
    </source>
</evidence>
<dbReference type="SFLD" id="SFLDS00029">
    <property type="entry name" value="Radical_SAM"/>
    <property type="match status" value="1"/>
</dbReference>
<comment type="caution">
    <text evidence="14">The sequence shown here is derived from an EMBL/GenBank/DDBJ whole genome shotgun (WGS) entry which is preliminary data.</text>
</comment>
<keyword evidence="9 11" id="KW-0411">Iron-sulfur</keyword>
<feature type="domain" description="Radical SAM core" evidence="13">
    <location>
        <begin position="91"/>
        <end position="244"/>
    </location>
</feature>
<evidence type="ECO:0000256" key="7">
    <source>
        <dbReference type="ARBA" id="ARBA00022898"/>
    </source>
</evidence>
<organism evidence="14 15">
    <name type="scientific">Bullifex porci</name>
    <dbReference type="NCBI Taxonomy" id="2606638"/>
    <lineage>
        <taxon>Bacteria</taxon>
        <taxon>Pseudomonadati</taxon>
        <taxon>Spirochaetota</taxon>
        <taxon>Spirochaetia</taxon>
        <taxon>Spirochaetales</taxon>
        <taxon>Spirochaetaceae</taxon>
        <taxon>Bullifex</taxon>
    </lineage>
</organism>
<evidence type="ECO:0000256" key="3">
    <source>
        <dbReference type="ARBA" id="ARBA00008703"/>
    </source>
</evidence>
<keyword evidence="8" id="KW-0408">Iron</keyword>
<keyword evidence="6 11" id="KW-0479">Metal-binding</keyword>
<dbReference type="PANTHER" id="PTHR30538:SF1">
    <property type="entry name" value="L-LYSINE 2,3-AMINOMUTASE"/>
    <property type="match status" value="1"/>
</dbReference>
<protein>
    <submittedName>
        <fullName evidence="14">KamA family radical SAM protein</fullName>
    </submittedName>
</protein>
<evidence type="ECO:0000256" key="1">
    <source>
        <dbReference type="ARBA" id="ARBA00001933"/>
    </source>
</evidence>
<dbReference type="InterPro" id="IPR007197">
    <property type="entry name" value="rSAM"/>
</dbReference>
<comment type="cofactor">
    <cofactor evidence="2">
        <name>[4Fe-4S] cluster</name>
        <dbReference type="ChEBI" id="CHEBI:49883"/>
    </cofactor>
</comment>